<evidence type="ECO:0000256" key="1">
    <source>
        <dbReference type="ARBA" id="ARBA00004123"/>
    </source>
</evidence>
<evidence type="ECO:0000256" key="2">
    <source>
        <dbReference type="ARBA" id="ARBA00004286"/>
    </source>
</evidence>
<evidence type="ECO:0000256" key="8">
    <source>
        <dbReference type="ARBA" id="ARBA00023242"/>
    </source>
</evidence>
<dbReference type="GO" id="GO:0007076">
    <property type="term" value="P:mitotic chromosome condensation"/>
    <property type="evidence" value="ECO:0007669"/>
    <property type="project" value="InterPro"/>
</dbReference>
<evidence type="ECO:0000256" key="12">
    <source>
        <dbReference type="SAM" id="MobiDB-lite"/>
    </source>
</evidence>
<reference evidence="15 16" key="1">
    <citation type="submission" date="2023-03" db="EMBL/GenBank/DDBJ databases">
        <title>Genome insight into feeding habits of ladybird beetles.</title>
        <authorList>
            <person name="Li H.-S."/>
            <person name="Huang Y.-H."/>
            <person name="Pang H."/>
        </authorList>
    </citation>
    <scope>NUCLEOTIDE SEQUENCE [LARGE SCALE GENOMIC DNA]</scope>
    <source>
        <strain evidence="15">SYSU_2023b</strain>
        <tissue evidence="15">Whole body</tissue>
    </source>
</reference>
<dbReference type="InterPro" id="IPR026971">
    <property type="entry name" value="CND1/NCAPD3"/>
</dbReference>
<dbReference type="GO" id="GO:0000779">
    <property type="term" value="C:condensed chromosome, centromeric region"/>
    <property type="evidence" value="ECO:0007669"/>
    <property type="project" value="TreeGrafter"/>
</dbReference>
<dbReference type="GO" id="GO:0051301">
    <property type="term" value="P:cell division"/>
    <property type="evidence" value="ECO:0007669"/>
    <property type="project" value="UniProtKB-KW"/>
</dbReference>
<evidence type="ECO:0000313" key="16">
    <source>
        <dbReference type="Proteomes" id="UP001431783"/>
    </source>
</evidence>
<dbReference type="GO" id="GO:0010032">
    <property type="term" value="P:meiotic chromosome condensation"/>
    <property type="evidence" value="ECO:0007669"/>
    <property type="project" value="TreeGrafter"/>
</dbReference>
<dbReference type="SUPFAM" id="SSF48371">
    <property type="entry name" value="ARM repeat"/>
    <property type="match status" value="1"/>
</dbReference>
<keyword evidence="4" id="KW-0158">Chromosome</keyword>
<dbReference type="PANTHER" id="PTHR14222:SF2">
    <property type="entry name" value="CONDENSIN COMPLEX SUBUNIT 1"/>
    <property type="match status" value="1"/>
</dbReference>
<dbReference type="AlphaFoldDB" id="A0AAW1U7M1"/>
<keyword evidence="5 10" id="KW-0132">Cell division</keyword>
<keyword evidence="8" id="KW-0539">Nucleus</keyword>
<keyword evidence="11" id="KW-0175">Coiled coil</keyword>
<evidence type="ECO:0000256" key="6">
    <source>
        <dbReference type="ARBA" id="ARBA00022776"/>
    </source>
</evidence>
<organism evidence="15 16">
    <name type="scientific">Henosepilachna vigintioctopunctata</name>
    <dbReference type="NCBI Taxonomy" id="420089"/>
    <lineage>
        <taxon>Eukaryota</taxon>
        <taxon>Metazoa</taxon>
        <taxon>Ecdysozoa</taxon>
        <taxon>Arthropoda</taxon>
        <taxon>Hexapoda</taxon>
        <taxon>Insecta</taxon>
        <taxon>Pterygota</taxon>
        <taxon>Neoptera</taxon>
        <taxon>Endopterygota</taxon>
        <taxon>Coleoptera</taxon>
        <taxon>Polyphaga</taxon>
        <taxon>Cucujiformia</taxon>
        <taxon>Coccinelloidea</taxon>
        <taxon>Coccinellidae</taxon>
        <taxon>Epilachninae</taxon>
        <taxon>Epilachnini</taxon>
        <taxon>Henosepilachna</taxon>
    </lineage>
</organism>
<dbReference type="Pfam" id="PF12922">
    <property type="entry name" value="Cnd1_N"/>
    <property type="match status" value="1"/>
</dbReference>
<evidence type="ECO:0000256" key="5">
    <source>
        <dbReference type="ARBA" id="ARBA00022618"/>
    </source>
</evidence>
<evidence type="ECO:0000259" key="14">
    <source>
        <dbReference type="Pfam" id="PF12922"/>
    </source>
</evidence>
<dbReference type="GO" id="GO:0000796">
    <property type="term" value="C:condensin complex"/>
    <property type="evidence" value="ECO:0007669"/>
    <property type="project" value="TreeGrafter"/>
</dbReference>
<dbReference type="PANTHER" id="PTHR14222">
    <property type="entry name" value="CONDENSIN"/>
    <property type="match status" value="1"/>
</dbReference>
<evidence type="ECO:0000256" key="10">
    <source>
        <dbReference type="PIRNR" id="PIRNR017127"/>
    </source>
</evidence>
<feature type="domain" description="Condensin complex subunit 1 N-terminal" evidence="14">
    <location>
        <begin position="75"/>
        <end position="219"/>
    </location>
</feature>
<proteinExistence type="inferred from homology"/>
<keyword evidence="6 10" id="KW-0498">Mitosis</keyword>
<dbReference type="GO" id="GO:0042393">
    <property type="term" value="F:histone binding"/>
    <property type="evidence" value="ECO:0007669"/>
    <property type="project" value="TreeGrafter"/>
</dbReference>
<evidence type="ECO:0000259" key="13">
    <source>
        <dbReference type="Pfam" id="PF12717"/>
    </source>
</evidence>
<comment type="function">
    <text evidence="10">Regulatory subunit of the condensin complex, a complex required for conversion of interphase chromatin into mitotic-like condense chromosomes. The condensin complex probably introduces positive supercoils into relaxed DNA in the presence of type I topoisomerases and converts nicked DNA into positive knotted forms in the presence of type II topoisomerases.</text>
</comment>
<dbReference type="Proteomes" id="UP001431783">
    <property type="component" value="Unassembled WGS sequence"/>
</dbReference>
<evidence type="ECO:0000256" key="4">
    <source>
        <dbReference type="ARBA" id="ARBA00022454"/>
    </source>
</evidence>
<feature type="domain" description="Condensin complex subunit 1 C-terminal" evidence="13">
    <location>
        <begin position="1018"/>
        <end position="1174"/>
    </location>
</feature>
<keyword evidence="7 10" id="KW-0226">DNA condensation</keyword>
<dbReference type="InterPro" id="IPR016024">
    <property type="entry name" value="ARM-type_fold"/>
</dbReference>
<evidence type="ECO:0000313" key="15">
    <source>
        <dbReference type="EMBL" id="KAK9876242.1"/>
    </source>
</evidence>
<name>A0AAW1U7M1_9CUCU</name>
<feature type="coiled-coil region" evidence="11">
    <location>
        <begin position="423"/>
        <end position="472"/>
    </location>
</feature>
<gene>
    <name evidence="15" type="ORF">WA026_012541</name>
</gene>
<dbReference type="PIRSF" id="PIRSF017127">
    <property type="entry name" value="Condensin_D2"/>
    <property type="match status" value="1"/>
</dbReference>
<dbReference type="InterPro" id="IPR024324">
    <property type="entry name" value="Condensin_cplx_su1_N"/>
</dbReference>
<comment type="subcellular location">
    <subcellularLocation>
        <location evidence="2">Chromosome</location>
    </subcellularLocation>
    <subcellularLocation>
        <location evidence="1">Nucleus</location>
    </subcellularLocation>
</comment>
<dbReference type="EMBL" id="JARQZJ010000036">
    <property type="protein sequence ID" value="KAK9876242.1"/>
    <property type="molecule type" value="Genomic_DNA"/>
</dbReference>
<sequence length="1240" mass="144063">MDAFEIPSHKSELDVSDEFSKKSIVSNLQESRKISKEGPGYIIDHCKAYFSAIYYCDQLSIDIIHSAYEDLHRGIKQLIENLPSTLANLNCEEESDESARIMYLNIIKIHIYCYTQLIIAFEAKEEEKNLNSLKIKRKKLDNAFYIDKKQIIIHLNNLIQYEIRILWNPPIVEEAFINLISEVCYRFLQNAEIKSEKHVSTEIWSFLGTLIKNYNHGKTFVIRIVQLIKMHEHLVYCLPEGFKFLVENYNCKSMIHDIVQEVTEWQTDENFQDAQGARFCSLVLVEMAILMPDMMIPEVMYLTRYLYYESTTLRNCVLSIITEIVLKVLTKHNMTDEERDSRDEFIAILVEHISDNSPLVRSKVFQHWARLQKENAIPLKNQNEILEKAVEHLQDKGASVRKSAANLVTAFLSHNSFSFDLQLHKRQSDLQIIQDELKKVETQIEELVSKSTKELEERWNELEEEIKKIVIAEFEEEPEVEKTDESSSHQEEDILNMVHLYLTEGDYKNATKLCRTAENDVQAWKVMCEAAGEKGKIDMTVLLLKSVFTKPKTSATEELFKQFDLLTKKCEFLSDTVQFLTLIDTALEHMVELLETTTIGDMNEAIDFFTTAYRFNIDRCTKGIVEMLRIMQRNEQERKDAIVNTFKTIYLETDSTNMAEHTTIIANRLISLLKDVPINNLEDLQTIIADWAKKGILDNSVIDMFWQFFTNRVPSSDEDRLAALEILRMAAVHRTSIVTKNIKLISTIVFEKKDNTLQDNMLLVGAACKALAVAGREKINMNSQNPPFKISSEDDVFQSLVDILSTNFFKKVNYYSNAIPNCICCIYQLCSKPETVCEEILKRIISSVTANDEKKFTNYQLVRFCQLLGCIAISHLDYMDNTLYRELKRRHNMREQKENQKKTKNNKKNVNNRTHDSVLNQNNPNEESILEGAQAEDSDAEFILSLLENDTVTGSGLLGKLSFIIKKICQRPDTYDNGVIQGSAVTALIRYMLVSSRFCEDNMQLLFTIFEKTKYTDVKCTVLYHCSDLLTRFPNIVEPWTPRIYQSLQNPIDKIRKATFFTLSNLILRDMIRVQGHIATMAKCIIDSNVELNVMSRTFFIQLSHKENNLYNVLPDIFSHLVEEMETEDFRTVIRFLFDLMDKQKYMENLVERFCCKFQVTEDNKHCRNIIYCLTLINYNDKALRKLQENFPAFKHLVHDEEIYTNLKQILNNCNRKQVGKADLKPIVSEIEQSIESVLK</sequence>
<dbReference type="InterPro" id="IPR011989">
    <property type="entry name" value="ARM-like"/>
</dbReference>
<dbReference type="Pfam" id="PF12717">
    <property type="entry name" value="Cnd1"/>
    <property type="match status" value="1"/>
</dbReference>
<dbReference type="GO" id="GO:0005634">
    <property type="term" value="C:nucleus"/>
    <property type="evidence" value="ECO:0007669"/>
    <property type="project" value="UniProtKB-SubCell"/>
</dbReference>
<evidence type="ECO:0000256" key="7">
    <source>
        <dbReference type="ARBA" id="ARBA00023067"/>
    </source>
</evidence>
<accession>A0AAW1U7M1</accession>
<keyword evidence="9 10" id="KW-0131">Cell cycle</keyword>
<comment type="similarity">
    <text evidence="3 10">Belongs to the CND1 (condensin subunit 1) family.</text>
</comment>
<dbReference type="InterPro" id="IPR007673">
    <property type="entry name" value="Condensin_cplx_su1"/>
</dbReference>
<dbReference type="Gene3D" id="1.25.10.10">
    <property type="entry name" value="Leucine-rich Repeat Variant"/>
    <property type="match status" value="1"/>
</dbReference>
<evidence type="ECO:0000256" key="9">
    <source>
        <dbReference type="ARBA" id="ARBA00023306"/>
    </source>
</evidence>
<keyword evidence="16" id="KW-1185">Reference proteome</keyword>
<protein>
    <recommendedName>
        <fullName evidence="10">Condensin complex subunit 1</fullName>
    </recommendedName>
</protein>
<comment type="caution">
    <text evidence="15">The sequence shown here is derived from an EMBL/GenBank/DDBJ whole genome shotgun (WGS) entry which is preliminary data.</text>
</comment>
<evidence type="ECO:0000256" key="11">
    <source>
        <dbReference type="SAM" id="Coils"/>
    </source>
</evidence>
<evidence type="ECO:0000256" key="3">
    <source>
        <dbReference type="ARBA" id="ARBA00009606"/>
    </source>
</evidence>
<feature type="region of interest" description="Disordered" evidence="12">
    <location>
        <begin position="890"/>
        <end position="924"/>
    </location>
</feature>
<dbReference type="InterPro" id="IPR032682">
    <property type="entry name" value="Cnd1_C"/>
</dbReference>